<evidence type="ECO:0000313" key="9">
    <source>
        <dbReference type="Proteomes" id="UP000475532"/>
    </source>
</evidence>
<dbReference type="GO" id="GO:0009307">
    <property type="term" value="P:DNA restriction-modification system"/>
    <property type="evidence" value="ECO:0007669"/>
    <property type="project" value="UniProtKB-KW"/>
</dbReference>
<keyword evidence="1 5" id="KW-0489">Methyltransferase</keyword>
<dbReference type="InterPro" id="IPR018117">
    <property type="entry name" value="C5_DNA_meth_AS"/>
</dbReference>
<dbReference type="EMBL" id="JAAGLI010000842">
    <property type="protein sequence ID" value="NEA26848.1"/>
    <property type="molecule type" value="Genomic_DNA"/>
</dbReference>
<dbReference type="SUPFAM" id="SSF53335">
    <property type="entry name" value="S-adenosyl-L-methionine-dependent methyltransferases"/>
    <property type="match status" value="1"/>
</dbReference>
<proteinExistence type="inferred from homology"/>
<evidence type="ECO:0000256" key="2">
    <source>
        <dbReference type="ARBA" id="ARBA00022679"/>
    </source>
</evidence>
<dbReference type="PROSITE" id="PS51679">
    <property type="entry name" value="SAM_MT_C5"/>
    <property type="match status" value="1"/>
</dbReference>
<evidence type="ECO:0000256" key="4">
    <source>
        <dbReference type="ARBA" id="ARBA00022747"/>
    </source>
</evidence>
<evidence type="ECO:0000256" key="6">
    <source>
        <dbReference type="RuleBase" id="RU000416"/>
    </source>
</evidence>
<dbReference type="Proteomes" id="UP000475532">
    <property type="component" value="Unassembled WGS sequence"/>
</dbReference>
<keyword evidence="4" id="KW-0680">Restriction system</keyword>
<dbReference type="NCBIfam" id="TIGR00675">
    <property type="entry name" value="dcm"/>
    <property type="match status" value="1"/>
</dbReference>
<dbReference type="AlphaFoldDB" id="A0A6L9QP11"/>
<dbReference type="GO" id="GO:0003677">
    <property type="term" value="F:DNA binding"/>
    <property type="evidence" value="ECO:0007669"/>
    <property type="project" value="TreeGrafter"/>
</dbReference>
<name>A0A6L9QP11_9ACTN</name>
<dbReference type="Pfam" id="PF00145">
    <property type="entry name" value="DNA_methylase"/>
    <property type="match status" value="1"/>
</dbReference>
<comment type="similarity">
    <text evidence="5 6">Belongs to the class I-like SAM-binding methyltransferase superfamily. C5-methyltransferase family.</text>
</comment>
<sequence>MSEAAEDNPFEVVEICAGAGGQSLGLERAGFRHRLAVELDDNAARTLRHNLVKVLGYKEKEAEDTVRVGDVADSDVWNPGEHEGVDLLAGGVPCPPFSIAGKQLGASDERDLFAWAVALCGRMKPKALLLENVKGLSGNRFTAYRQHVLDRLHEFGYVAEWRLLQADQFGVSQLRPRFVLIALQREYAEYFHWPAPHPTPPPTVGELLSDLMAQGDWSTDRLIEWVKKANGIAPTIVGGSKKHGGADLGPSRAKAAWAEMGVDAKGVADDPPGPTNPRVKGVEHPMLTVEMVARIQGWYGPDFADWEFLGRKTSRYRQIGNAFPPPVAKALGEAIRMALLKEGKPRSLVEGSQVTLDPVYKILRDRKRPMTVEQLVAKLASSGTPLEQPEVERRLVHLGHDFELTKKLRANGEVAFLLGDFKAFLGQDDHQRHQLFAEHRAKIS</sequence>
<keyword evidence="2 5" id="KW-0808">Transferase</keyword>
<reference evidence="8 9" key="1">
    <citation type="submission" date="2020-01" db="EMBL/GenBank/DDBJ databases">
        <title>Insect and environment-associated Actinomycetes.</title>
        <authorList>
            <person name="Currrie C."/>
            <person name="Chevrette M."/>
            <person name="Carlson C."/>
            <person name="Stubbendieck R."/>
            <person name="Wendt-Pienkowski E."/>
        </authorList>
    </citation>
    <scope>NUCLEOTIDE SEQUENCE [LARGE SCALE GENOMIC DNA]</scope>
    <source>
        <strain evidence="8 9">SID10258</strain>
    </source>
</reference>
<keyword evidence="3 5" id="KW-0949">S-adenosyl-L-methionine</keyword>
<dbReference type="GO" id="GO:0044027">
    <property type="term" value="P:negative regulation of gene expression via chromosomal CpG island methylation"/>
    <property type="evidence" value="ECO:0007669"/>
    <property type="project" value="TreeGrafter"/>
</dbReference>
<evidence type="ECO:0000313" key="8">
    <source>
        <dbReference type="EMBL" id="NEA26848.1"/>
    </source>
</evidence>
<dbReference type="InterPro" id="IPR001525">
    <property type="entry name" value="C5_MeTfrase"/>
</dbReference>
<dbReference type="PROSITE" id="PS00094">
    <property type="entry name" value="C5_MTASE_1"/>
    <property type="match status" value="1"/>
</dbReference>
<evidence type="ECO:0000256" key="1">
    <source>
        <dbReference type="ARBA" id="ARBA00022603"/>
    </source>
</evidence>
<dbReference type="PANTHER" id="PTHR10629:SF52">
    <property type="entry name" value="DNA (CYTOSINE-5)-METHYLTRANSFERASE 1"/>
    <property type="match status" value="1"/>
</dbReference>
<comment type="catalytic activity">
    <reaction evidence="7">
        <text>a 2'-deoxycytidine in DNA + S-adenosyl-L-methionine = a 5-methyl-2'-deoxycytidine in DNA + S-adenosyl-L-homocysteine + H(+)</text>
        <dbReference type="Rhea" id="RHEA:13681"/>
        <dbReference type="Rhea" id="RHEA-COMP:11369"/>
        <dbReference type="Rhea" id="RHEA-COMP:11370"/>
        <dbReference type="ChEBI" id="CHEBI:15378"/>
        <dbReference type="ChEBI" id="CHEBI:57856"/>
        <dbReference type="ChEBI" id="CHEBI:59789"/>
        <dbReference type="ChEBI" id="CHEBI:85452"/>
        <dbReference type="ChEBI" id="CHEBI:85454"/>
        <dbReference type="EC" id="2.1.1.37"/>
    </reaction>
</comment>
<evidence type="ECO:0000256" key="7">
    <source>
        <dbReference type="RuleBase" id="RU000417"/>
    </source>
</evidence>
<dbReference type="EC" id="2.1.1.37" evidence="7"/>
<dbReference type="PANTHER" id="PTHR10629">
    <property type="entry name" value="CYTOSINE-SPECIFIC METHYLTRANSFERASE"/>
    <property type="match status" value="1"/>
</dbReference>
<evidence type="ECO:0000256" key="5">
    <source>
        <dbReference type="PROSITE-ProRule" id="PRU01016"/>
    </source>
</evidence>
<dbReference type="RefSeq" id="WP_163060889.1">
    <property type="nucleotide sequence ID" value="NZ_JAAGLI010000842.1"/>
</dbReference>
<dbReference type="Gene3D" id="3.40.50.150">
    <property type="entry name" value="Vaccinia Virus protein VP39"/>
    <property type="match status" value="1"/>
</dbReference>
<dbReference type="InterPro" id="IPR029063">
    <property type="entry name" value="SAM-dependent_MTases_sf"/>
</dbReference>
<dbReference type="GO" id="GO:0003886">
    <property type="term" value="F:DNA (cytosine-5-)-methyltransferase activity"/>
    <property type="evidence" value="ECO:0007669"/>
    <property type="project" value="UniProtKB-EC"/>
</dbReference>
<gene>
    <name evidence="8" type="primary">dcm</name>
    <name evidence="8" type="ORF">G3I70_30750</name>
</gene>
<organism evidence="8 9">
    <name type="scientific">Actinomadura bangladeshensis</name>
    <dbReference type="NCBI Taxonomy" id="453573"/>
    <lineage>
        <taxon>Bacteria</taxon>
        <taxon>Bacillati</taxon>
        <taxon>Actinomycetota</taxon>
        <taxon>Actinomycetes</taxon>
        <taxon>Streptosporangiales</taxon>
        <taxon>Thermomonosporaceae</taxon>
        <taxon>Actinomadura</taxon>
    </lineage>
</organism>
<dbReference type="Gene3D" id="3.90.120.10">
    <property type="entry name" value="DNA Methylase, subunit A, domain 2"/>
    <property type="match status" value="1"/>
</dbReference>
<protein>
    <recommendedName>
        <fullName evidence="7">Cytosine-specific methyltransferase</fullName>
        <ecNumber evidence="7">2.1.1.37</ecNumber>
    </recommendedName>
</protein>
<dbReference type="PRINTS" id="PR00105">
    <property type="entry name" value="C5METTRFRASE"/>
</dbReference>
<evidence type="ECO:0000256" key="3">
    <source>
        <dbReference type="ARBA" id="ARBA00022691"/>
    </source>
</evidence>
<dbReference type="GO" id="GO:0032259">
    <property type="term" value="P:methylation"/>
    <property type="evidence" value="ECO:0007669"/>
    <property type="project" value="UniProtKB-KW"/>
</dbReference>
<dbReference type="InterPro" id="IPR050390">
    <property type="entry name" value="C5-Methyltransferase"/>
</dbReference>
<dbReference type="PROSITE" id="PS00095">
    <property type="entry name" value="C5_MTASE_2"/>
    <property type="match status" value="1"/>
</dbReference>
<dbReference type="InterPro" id="IPR031303">
    <property type="entry name" value="C5_meth_CS"/>
</dbReference>
<accession>A0A6L9QP11</accession>
<feature type="active site" evidence="5">
    <location>
        <position position="94"/>
    </location>
</feature>
<comment type="caution">
    <text evidence="8">The sequence shown here is derived from an EMBL/GenBank/DDBJ whole genome shotgun (WGS) entry which is preliminary data.</text>
</comment>